<reference evidence="1" key="1">
    <citation type="journal article" date="2020" name="Stud. Mycol.">
        <title>101 Dothideomycetes genomes: a test case for predicting lifestyles and emergence of pathogens.</title>
        <authorList>
            <person name="Haridas S."/>
            <person name="Albert R."/>
            <person name="Binder M."/>
            <person name="Bloem J."/>
            <person name="Labutti K."/>
            <person name="Salamov A."/>
            <person name="Andreopoulos B."/>
            <person name="Baker S."/>
            <person name="Barry K."/>
            <person name="Bills G."/>
            <person name="Bluhm B."/>
            <person name="Cannon C."/>
            <person name="Castanera R."/>
            <person name="Culley D."/>
            <person name="Daum C."/>
            <person name="Ezra D."/>
            <person name="Gonzalez J."/>
            <person name="Henrissat B."/>
            <person name="Kuo A."/>
            <person name="Liang C."/>
            <person name="Lipzen A."/>
            <person name="Lutzoni F."/>
            <person name="Magnuson J."/>
            <person name="Mondo S."/>
            <person name="Nolan M."/>
            <person name="Ohm R."/>
            <person name="Pangilinan J."/>
            <person name="Park H.-J."/>
            <person name="Ramirez L."/>
            <person name="Alfaro M."/>
            <person name="Sun H."/>
            <person name="Tritt A."/>
            <person name="Yoshinaga Y."/>
            <person name="Zwiers L.-H."/>
            <person name="Turgeon B."/>
            <person name="Goodwin S."/>
            <person name="Spatafora J."/>
            <person name="Crous P."/>
            <person name="Grigoriev I."/>
        </authorList>
    </citation>
    <scope>NUCLEOTIDE SEQUENCE</scope>
    <source>
        <strain evidence="1">CBS 109.77</strain>
    </source>
</reference>
<accession>A0A6A6XI16</accession>
<proteinExistence type="predicted"/>
<dbReference type="EMBL" id="MU001850">
    <property type="protein sequence ID" value="KAF2795723.1"/>
    <property type="molecule type" value="Genomic_DNA"/>
</dbReference>
<name>A0A6A6XI16_9PLEO</name>
<dbReference type="AlphaFoldDB" id="A0A6A6XI16"/>
<organism evidence="1 2">
    <name type="scientific">Melanomma pulvis-pyrius CBS 109.77</name>
    <dbReference type="NCBI Taxonomy" id="1314802"/>
    <lineage>
        <taxon>Eukaryota</taxon>
        <taxon>Fungi</taxon>
        <taxon>Dikarya</taxon>
        <taxon>Ascomycota</taxon>
        <taxon>Pezizomycotina</taxon>
        <taxon>Dothideomycetes</taxon>
        <taxon>Pleosporomycetidae</taxon>
        <taxon>Pleosporales</taxon>
        <taxon>Melanommataceae</taxon>
        <taxon>Melanomma</taxon>
    </lineage>
</organism>
<evidence type="ECO:0000313" key="2">
    <source>
        <dbReference type="Proteomes" id="UP000799757"/>
    </source>
</evidence>
<keyword evidence="2" id="KW-1185">Reference proteome</keyword>
<gene>
    <name evidence="1" type="ORF">K505DRAFT_335803</name>
</gene>
<evidence type="ECO:0000313" key="1">
    <source>
        <dbReference type="EMBL" id="KAF2795723.1"/>
    </source>
</evidence>
<dbReference type="Proteomes" id="UP000799757">
    <property type="component" value="Unassembled WGS sequence"/>
</dbReference>
<sequence length="209" mass="24295">MDGHAFSEAMWMFSPRSRAINVHDSDIVFPARWTEAHFNAALVMRDFETRPSEWFWDEVMSISKAICECEADLKALSTRQKRAADKFTKDIESLLATSECKQRKELGVKAEYTWLKRKEDGSDADDLGAVLQGDKKSKNDKTELELPDLGGAIFLLEDWATSSLMHKRDEERKRQLRAFKRSNARLHEKLVLLHRQWIQIQDLAEPLWN</sequence>
<protein>
    <submittedName>
        <fullName evidence="1">Uncharacterized protein</fullName>
    </submittedName>
</protein>